<sequence>MEVNRLKTLVGSMDGDNPVNGLQAVAELHREIGRAEATLVRRARLAGLSWEAIANALGVSKQAVHKKYGKK</sequence>
<organism evidence="1 2">
    <name type="scientific">Arthrobacter globiformis</name>
    <dbReference type="NCBI Taxonomy" id="1665"/>
    <lineage>
        <taxon>Bacteria</taxon>
        <taxon>Bacillati</taxon>
        <taxon>Actinomycetota</taxon>
        <taxon>Actinomycetes</taxon>
        <taxon>Micrococcales</taxon>
        <taxon>Micrococcaceae</taxon>
        <taxon>Arthrobacter</taxon>
    </lineage>
</organism>
<evidence type="ECO:0000313" key="1">
    <source>
        <dbReference type="EMBL" id="RAM39065.1"/>
    </source>
</evidence>
<dbReference type="RefSeq" id="WP_111902222.1">
    <property type="nucleotide sequence ID" value="NZ_QLNP01000013.1"/>
</dbReference>
<evidence type="ECO:0000313" key="2">
    <source>
        <dbReference type="Proteomes" id="UP000249166"/>
    </source>
</evidence>
<gene>
    <name evidence="1" type="ORF">DBZ45_01540</name>
</gene>
<comment type="caution">
    <text evidence="1">The sequence shown here is derived from an EMBL/GenBank/DDBJ whole genome shotgun (WGS) entry which is preliminary data.</text>
</comment>
<accession>A0A328HNV5</accession>
<dbReference type="AlphaFoldDB" id="A0A328HNV5"/>
<name>A0A328HNV5_ARTGO</name>
<dbReference type="Proteomes" id="UP000249166">
    <property type="component" value="Unassembled WGS sequence"/>
</dbReference>
<dbReference type="EMBL" id="QLNP01000013">
    <property type="protein sequence ID" value="RAM39065.1"/>
    <property type="molecule type" value="Genomic_DNA"/>
</dbReference>
<dbReference type="OrthoDB" id="3579809at2"/>
<proteinExistence type="predicted"/>
<protein>
    <submittedName>
        <fullName evidence="1">AsnC family protein</fullName>
    </submittedName>
</protein>
<reference evidence="1 2" key="1">
    <citation type="submission" date="2018-04" db="EMBL/GenBank/DDBJ databases">
        <title>Bacteria isolated from cave deposits of Manipur.</title>
        <authorList>
            <person name="Sahoo D."/>
            <person name="Sarangthem I."/>
            <person name="Nandeibam J."/>
        </authorList>
    </citation>
    <scope>NUCLEOTIDE SEQUENCE [LARGE SCALE GENOMIC DNA]</scope>
    <source>
        <strain evidence="2">mrc11</strain>
    </source>
</reference>